<dbReference type="GO" id="GO:0006351">
    <property type="term" value="P:DNA-templated transcription"/>
    <property type="evidence" value="ECO:0007669"/>
    <property type="project" value="InterPro"/>
</dbReference>
<dbReference type="SMART" id="SM00906">
    <property type="entry name" value="Fungal_trans"/>
    <property type="match status" value="1"/>
</dbReference>
<dbReference type="SMART" id="SM00066">
    <property type="entry name" value="GAL4"/>
    <property type="match status" value="1"/>
</dbReference>
<keyword evidence="6" id="KW-1185">Reference proteome</keyword>
<evidence type="ECO:0000256" key="1">
    <source>
        <dbReference type="ARBA" id="ARBA00010403"/>
    </source>
</evidence>
<dbReference type="InterPro" id="IPR001138">
    <property type="entry name" value="Zn2Cys6_DnaBD"/>
</dbReference>
<dbReference type="PROSITE" id="PS50048">
    <property type="entry name" value="ZN2_CY6_FUNGAL_2"/>
    <property type="match status" value="1"/>
</dbReference>
<dbReference type="GO" id="GO:0008270">
    <property type="term" value="F:zinc ion binding"/>
    <property type="evidence" value="ECO:0007669"/>
    <property type="project" value="InterPro"/>
</dbReference>
<proteinExistence type="inferred from homology"/>
<evidence type="ECO:0000313" key="5">
    <source>
        <dbReference type="EMBL" id="KAG4422493.1"/>
    </source>
</evidence>
<dbReference type="GO" id="GO:0006749">
    <property type="term" value="P:glutathione metabolic process"/>
    <property type="evidence" value="ECO:0007669"/>
    <property type="project" value="TreeGrafter"/>
</dbReference>
<keyword evidence="2" id="KW-0479">Metal-binding</keyword>
<dbReference type="InterPro" id="IPR007219">
    <property type="entry name" value="XnlR_reg_dom"/>
</dbReference>
<protein>
    <recommendedName>
        <fullName evidence="4">Zn(2)-C6 fungal-type domain-containing protein</fullName>
    </recommendedName>
</protein>
<dbReference type="InterPro" id="IPR008040">
    <property type="entry name" value="Hydant_A_N"/>
</dbReference>
<dbReference type="InterPro" id="IPR003692">
    <property type="entry name" value="Hydantoinase_B"/>
</dbReference>
<evidence type="ECO:0000256" key="3">
    <source>
        <dbReference type="ARBA" id="ARBA00023242"/>
    </source>
</evidence>
<keyword evidence="3" id="KW-0539">Nucleus</keyword>
<dbReference type="SUPFAM" id="SSF57701">
    <property type="entry name" value="Zn2/Cys6 DNA-binding domain"/>
    <property type="match status" value="1"/>
</dbReference>
<dbReference type="GO" id="GO:0003677">
    <property type="term" value="F:DNA binding"/>
    <property type="evidence" value="ECO:0007669"/>
    <property type="project" value="InterPro"/>
</dbReference>
<dbReference type="PROSITE" id="PS00463">
    <property type="entry name" value="ZN2_CY6_FUNGAL_1"/>
    <property type="match status" value="1"/>
</dbReference>
<dbReference type="Pfam" id="PF04082">
    <property type="entry name" value="Fungal_trans"/>
    <property type="match status" value="1"/>
</dbReference>
<dbReference type="Proteomes" id="UP000664132">
    <property type="component" value="Unassembled WGS sequence"/>
</dbReference>
<dbReference type="GO" id="GO:0005829">
    <property type="term" value="C:cytosol"/>
    <property type="evidence" value="ECO:0007669"/>
    <property type="project" value="TreeGrafter"/>
</dbReference>
<dbReference type="Pfam" id="PF02538">
    <property type="entry name" value="Hydantoinase_B"/>
    <property type="match status" value="1"/>
</dbReference>
<dbReference type="EMBL" id="JAFJYH010000048">
    <property type="protein sequence ID" value="KAG4422493.1"/>
    <property type="molecule type" value="Genomic_DNA"/>
</dbReference>
<dbReference type="InterPro" id="IPR045079">
    <property type="entry name" value="Oxoprolinase-like"/>
</dbReference>
<feature type="domain" description="Zn(2)-C6 fungal-type" evidence="4">
    <location>
        <begin position="1346"/>
        <end position="1373"/>
    </location>
</feature>
<dbReference type="Gene3D" id="4.10.240.10">
    <property type="entry name" value="Zn(2)-C6 fungal-type DNA-binding domain"/>
    <property type="match status" value="1"/>
</dbReference>
<dbReference type="GO" id="GO:0000981">
    <property type="term" value="F:DNA-binding transcription factor activity, RNA polymerase II-specific"/>
    <property type="evidence" value="ECO:0007669"/>
    <property type="project" value="InterPro"/>
</dbReference>
<gene>
    <name evidence="5" type="ORF">IFR04_004394</name>
</gene>
<evidence type="ECO:0000313" key="6">
    <source>
        <dbReference type="Proteomes" id="UP000664132"/>
    </source>
</evidence>
<evidence type="ECO:0000259" key="4">
    <source>
        <dbReference type="PROSITE" id="PS50048"/>
    </source>
</evidence>
<dbReference type="Pfam" id="PF01968">
    <property type="entry name" value="Hydantoinase_A"/>
    <property type="match status" value="1"/>
</dbReference>
<dbReference type="InterPro" id="IPR002821">
    <property type="entry name" value="Hydantoinase_A"/>
</dbReference>
<dbReference type="CDD" id="cd00067">
    <property type="entry name" value="GAL4"/>
    <property type="match status" value="1"/>
</dbReference>
<evidence type="ECO:0000256" key="2">
    <source>
        <dbReference type="ARBA" id="ARBA00022723"/>
    </source>
</evidence>
<sequence>MPSAITPPPVPPKAGIEIAIDRGGTFTDCIATNIPGRDDIVVKLLSVDPSNYEDAPTEGIRRILELVTGEKLNRGAPIDTSGIASIKMGTTVATNALLERSADTCALVVSKGHKDLLRIGDQTRPKLFDLNIRRASPLFSEVLEIDERVTPEEYTEDPSPKSSAELEPLVDDVQVVKGVGGELIRILRPLDIERSRAALQRLYDTGVRSLAVVLLHSYTFPDHEVAIGRIAKEIGFTQISLSSQLLPMIKAVSRGHSAAADAYLSPVVQKYIDGFRSGFVGKLEDSTRGARCEFMQSDGGLVGWQRFNGLRAILSGPAGGVVGFSRTCYDEEDKVPCIGFDMGGTSTDVSRFGGLLTHTLENVIAGVTIQSPQLDITTVAAGGGSILTYRNGLFNAGPQSAGAHPGPACYRKGGPLTVTDANLVLGRLSAEHFPKIFGPNENEPLDFAASRKTFEKLTETINSDLVKAGGKLLSVEEVCLGFLNVANESMCRPIRQITESKGYNTGDHNLASFGGAGGQHACAIADRLNIKRVLVHKHASILSAYGMALADTVQEAHEPCSCEYYSSVDEVQSRLANLQDQVARELGKEGFSSEQISYERYANLRYTGSDTMIMILQPEDGDYAAAFVKEHQREFSFTLPNRKVLVENLRVRGRANAGNQITKKRTISSELGSLTKVLVARKDQKALRVYFEGGWTDAPMFLLKDCPPGDVISGPAMIYDDTQMIVVQPLATARILHSHIVIDLASDGSAPAASRDVAEEPLAEDPIQLSIMSNRFMGIAEQMGLTLQKTSVSVNIKERLDFSCALFGPDGGLVANAPHVPVHLGSMEHAVRFQHNLHSKNLRPGDVLVSNTPLAGGTHLPDITVITPIFDTEGKNITFYTASRGHHAEIGGILPGSMPASSMRLYEEGAQITSMFLVRDGVFHEDEIVKVLVDETGSHPGCSGTRSLSDNLNDLKAQIAANTKGASLVQSLIEECGLKMVHFYMNAIKKNASTAVKAFLKKTYKKFNGKPLEAIEHMDDGTPIQLKITIDPSGETANFDFTGTGLEGLHCFNAPSAISKSATMYVLRCLINEDIPLNEGCLLPITFNIPAGTILNPSGQAAVCAGNPITSQRVTDVLIKAFQACAASQGDCNVFSFGFGGKDLETGKDVNGFGFGETICGGSGAGEGWHGTSGVHIHMTNTRITDPEVLEKRYPVILNRFVLRPGSEGVGQFNGGTGIIREYEFRRPLSASIVSERRVYQPFGMAGGGPGMSGKNSLVEKIPTGGERWVNIGGRKDFKVQTGDKVIIETPGGGGWGKSGSEEVQALRTEPEGRSFVNSFQMRQEQIMPSPTDTGAAAASRRKKKACRRCRHRKQRCDFEQPCHNCEAAGVECMPVIPDSMQSYPAGYVLALENHAAILEQTLNERFPGSALDHLDNVRTQYLGTPLPVMQDFEGQQTSGFDGFVGTSPESERMWQWQPPQTPTHLPSMMNVPMQLNNTGVHQASPPGFVAAASSSVPRSGQNVSMPSQLAVSRSEGMDDIPTTTAASFFRIYFQFIHPQYPFLSIKECGQWYTEWKTAPPHQPIAGWPAFIVKMIFAIGSLIQSKSDTAPRYQHQDLKSQAQSEDSIIRSTHSSPLIRLQAMLLSAMHALHSESTARISHISGAIIRFASLQGFHRLADLEDEESQMKIKAWSCAYILDRAVSMALDVPSSLADIYISTTLYTSRAEVPCQSHMPWLDDVSPSEIPDVLPTLTTFTHTCKIRLIQSYCLHTMHAVPTEGGATPEWQDSMLIQIDNWAVEIYSHSLIATEGYQSPLWLRLIEQLSKLALCRPSRLNINSKISDVAFQAGCNACTTFRALQKKRQVAQPWLIVITQFQAGVTILYIIWARAIQIPPEADFAIRDCTSVLAILADRWQNAEVYRDCFEVLARAIPRCKRLGCLEREAREELGGLIERVNEVGIHRHVLTMLYEMAMGPEDEEMI</sequence>
<dbReference type="CDD" id="cd12148">
    <property type="entry name" value="fungal_TF_MHR"/>
    <property type="match status" value="1"/>
</dbReference>
<comment type="caution">
    <text evidence="5">The sequence shown here is derived from an EMBL/GenBank/DDBJ whole genome shotgun (WGS) entry which is preliminary data.</text>
</comment>
<accession>A0A8H7WCZ5</accession>
<dbReference type="GO" id="GO:0017168">
    <property type="term" value="F:5-oxoprolinase (ATP-hydrolyzing) activity"/>
    <property type="evidence" value="ECO:0007669"/>
    <property type="project" value="TreeGrafter"/>
</dbReference>
<dbReference type="OrthoDB" id="3643at2759"/>
<dbReference type="PANTHER" id="PTHR11365">
    <property type="entry name" value="5-OXOPROLINASE RELATED"/>
    <property type="match status" value="1"/>
</dbReference>
<name>A0A8H7WCZ5_9HELO</name>
<reference evidence="5" key="1">
    <citation type="submission" date="2021-02" db="EMBL/GenBank/DDBJ databases">
        <title>Genome sequence Cadophora malorum strain M34.</title>
        <authorList>
            <person name="Stefanovic E."/>
            <person name="Vu D."/>
            <person name="Scully C."/>
            <person name="Dijksterhuis J."/>
            <person name="Roader J."/>
            <person name="Houbraken J."/>
        </authorList>
    </citation>
    <scope>NUCLEOTIDE SEQUENCE</scope>
    <source>
        <strain evidence="5">M34</strain>
    </source>
</reference>
<dbReference type="Pfam" id="PF00172">
    <property type="entry name" value="Zn_clus"/>
    <property type="match status" value="1"/>
</dbReference>
<dbReference type="PANTHER" id="PTHR11365:SF26">
    <property type="entry name" value="5-OXOPROLINASE"/>
    <property type="match status" value="1"/>
</dbReference>
<dbReference type="Pfam" id="PF19278">
    <property type="entry name" value="Hydant_A_C"/>
    <property type="match status" value="1"/>
</dbReference>
<comment type="similarity">
    <text evidence="1">Belongs to the oxoprolinase family.</text>
</comment>
<dbReference type="InterPro" id="IPR049517">
    <property type="entry name" value="ACX-like_C"/>
</dbReference>
<organism evidence="5 6">
    <name type="scientific">Cadophora malorum</name>
    <dbReference type="NCBI Taxonomy" id="108018"/>
    <lineage>
        <taxon>Eukaryota</taxon>
        <taxon>Fungi</taxon>
        <taxon>Dikarya</taxon>
        <taxon>Ascomycota</taxon>
        <taxon>Pezizomycotina</taxon>
        <taxon>Leotiomycetes</taxon>
        <taxon>Helotiales</taxon>
        <taxon>Ploettnerulaceae</taxon>
        <taxon>Cadophora</taxon>
    </lineage>
</organism>
<dbReference type="InterPro" id="IPR036864">
    <property type="entry name" value="Zn2-C6_fun-type_DNA-bd_sf"/>
</dbReference>
<dbReference type="Pfam" id="PF05378">
    <property type="entry name" value="Hydant_A_N"/>
    <property type="match status" value="1"/>
</dbReference>